<accession>A0A161ZZB0</accession>
<sequence length="298" mass="33782">MENSRKVTVKSWKKGPARGKGGPLNSTCEYRGVRQRTWGKWVAEIREPMKRNRIWLGSFSTAEEAAMAYDEAARRLYGPDTHLNLPHLRSHFNPSNKSQKFKCFPSNKFISLLPSSGLLNLSAQPSVHVIHQRLEELKKNAAFPQSASSSSSSNDPRYEASMVSGQFSSNYTGAKCKEVNEVNFHADVLGNHREKPQLDLNEFLQQLGIIREDDQPDTSEVSSSLTELESSLPDYDGLTPNADTCFNWDMSSEVHQMQDHRDTSSEEHHMQDHQRGDLINFQPYIPEELSCPSSIWNI</sequence>
<dbReference type="GO" id="GO:0045893">
    <property type="term" value="P:positive regulation of DNA-templated transcription"/>
    <property type="evidence" value="ECO:0007669"/>
    <property type="project" value="TreeGrafter"/>
</dbReference>
<feature type="compositionally biased region" description="Basic residues" evidence="8">
    <location>
        <begin position="7"/>
        <end position="17"/>
    </location>
</feature>
<dbReference type="PRINTS" id="PR00367">
    <property type="entry name" value="ETHRSPELEMNT"/>
</dbReference>
<dbReference type="GO" id="GO:0000976">
    <property type="term" value="F:transcription cis-regulatory region binding"/>
    <property type="evidence" value="ECO:0007669"/>
    <property type="project" value="TreeGrafter"/>
</dbReference>
<dbReference type="KEGG" id="dcr:108223670"/>
<protein>
    <recommendedName>
        <fullName evidence="9">AP2/ERF domain-containing protein</fullName>
    </recommendedName>
</protein>
<dbReference type="Gramene" id="KZM93752">
    <property type="protein sequence ID" value="KZM93752"/>
    <property type="gene ID" value="DCAR_016997"/>
</dbReference>
<gene>
    <name evidence="10" type="ORF">DCAR_016997</name>
    <name evidence="11" type="ORF">DCAR_0519451</name>
</gene>
<keyword evidence="12" id="KW-1185">Reference proteome</keyword>
<dbReference type="FunFam" id="3.30.730.10:FF:000001">
    <property type="entry name" value="Ethylene-responsive transcription factor 2"/>
    <property type="match status" value="1"/>
</dbReference>
<evidence type="ECO:0000256" key="2">
    <source>
        <dbReference type="ARBA" id="ARBA00022821"/>
    </source>
</evidence>
<feature type="region of interest" description="Disordered" evidence="8">
    <location>
        <begin position="211"/>
        <end position="236"/>
    </location>
</feature>
<keyword evidence="3" id="KW-0805">Transcription regulation</keyword>
<dbReference type="STRING" id="79200.A0A161ZZB0"/>
<evidence type="ECO:0000256" key="7">
    <source>
        <dbReference type="ARBA" id="ARBA00024343"/>
    </source>
</evidence>
<dbReference type="Proteomes" id="UP000077755">
    <property type="component" value="Chromosome 5"/>
</dbReference>
<proteinExistence type="inferred from homology"/>
<dbReference type="InterPro" id="IPR036955">
    <property type="entry name" value="AP2/ERF_dom_sf"/>
</dbReference>
<dbReference type="InterPro" id="IPR016177">
    <property type="entry name" value="DNA-bd_dom_sf"/>
</dbReference>
<comment type="similarity">
    <text evidence="7">Belongs to the AP2/ERF transcription factor family. ERF subfamily.</text>
</comment>
<evidence type="ECO:0000256" key="5">
    <source>
        <dbReference type="ARBA" id="ARBA00023163"/>
    </source>
</evidence>
<dbReference type="AlphaFoldDB" id="A0A161ZZB0"/>
<dbReference type="Pfam" id="PF00847">
    <property type="entry name" value="AP2"/>
    <property type="match status" value="1"/>
</dbReference>
<evidence type="ECO:0000256" key="8">
    <source>
        <dbReference type="SAM" id="MobiDB-lite"/>
    </source>
</evidence>
<dbReference type="EMBL" id="LNRQ01000005">
    <property type="protein sequence ID" value="KZM93752.1"/>
    <property type="molecule type" value="Genomic_DNA"/>
</dbReference>
<keyword evidence="4" id="KW-0238">DNA-binding</keyword>
<dbReference type="SMART" id="SM00380">
    <property type="entry name" value="AP2"/>
    <property type="match status" value="1"/>
</dbReference>
<dbReference type="SUPFAM" id="SSF54171">
    <property type="entry name" value="DNA-binding domain"/>
    <property type="match status" value="1"/>
</dbReference>
<keyword evidence="2" id="KW-0611">Plant defense</keyword>
<dbReference type="OMA" id="ETSAMHF"/>
<feature type="compositionally biased region" description="Low complexity" evidence="8">
    <location>
        <begin position="218"/>
        <end position="232"/>
    </location>
</feature>
<dbReference type="InterPro" id="IPR001471">
    <property type="entry name" value="AP2/ERF_dom"/>
</dbReference>
<dbReference type="GO" id="GO:0006952">
    <property type="term" value="P:defense response"/>
    <property type="evidence" value="ECO:0007669"/>
    <property type="project" value="UniProtKB-KW"/>
</dbReference>
<evidence type="ECO:0000256" key="6">
    <source>
        <dbReference type="ARBA" id="ARBA00023242"/>
    </source>
</evidence>
<dbReference type="CDD" id="cd00018">
    <property type="entry name" value="AP2"/>
    <property type="match status" value="1"/>
</dbReference>
<keyword evidence="6" id="KW-0539">Nucleus</keyword>
<dbReference type="EMBL" id="CP093347">
    <property type="protein sequence ID" value="WOH00094.1"/>
    <property type="molecule type" value="Genomic_DNA"/>
</dbReference>
<evidence type="ECO:0000313" key="11">
    <source>
        <dbReference type="EMBL" id="WOH00094.1"/>
    </source>
</evidence>
<dbReference type="PROSITE" id="PS51032">
    <property type="entry name" value="AP2_ERF"/>
    <property type="match status" value="1"/>
</dbReference>
<comment type="subcellular location">
    <subcellularLocation>
        <location evidence="1">Nucleus</location>
    </subcellularLocation>
</comment>
<dbReference type="GO" id="GO:0003700">
    <property type="term" value="F:DNA-binding transcription factor activity"/>
    <property type="evidence" value="ECO:0007669"/>
    <property type="project" value="InterPro"/>
</dbReference>
<evidence type="ECO:0000256" key="4">
    <source>
        <dbReference type="ARBA" id="ARBA00023125"/>
    </source>
</evidence>
<feature type="region of interest" description="Disordered" evidence="8">
    <location>
        <begin position="1"/>
        <end position="26"/>
    </location>
</feature>
<evidence type="ECO:0000313" key="10">
    <source>
        <dbReference type="EMBL" id="KZM93752.1"/>
    </source>
</evidence>
<dbReference type="GO" id="GO:0005634">
    <property type="term" value="C:nucleus"/>
    <property type="evidence" value="ECO:0007669"/>
    <property type="project" value="UniProtKB-SubCell"/>
</dbReference>
<evidence type="ECO:0000313" key="12">
    <source>
        <dbReference type="Proteomes" id="UP000077755"/>
    </source>
</evidence>
<dbReference type="PANTHER" id="PTHR31241">
    <property type="entry name" value="DEHYDRATION-RESPONSIVE ELEMENT-BINDING PROTEIN 2C"/>
    <property type="match status" value="1"/>
</dbReference>
<evidence type="ECO:0000256" key="1">
    <source>
        <dbReference type="ARBA" id="ARBA00004123"/>
    </source>
</evidence>
<evidence type="ECO:0000259" key="9">
    <source>
        <dbReference type="PROSITE" id="PS51032"/>
    </source>
</evidence>
<dbReference type="PANTHER" id="PTHR31241:SF2">
    <property type="entry name" value="DEHYDRATION-RESPONSIVE ELEMENT-BINDING PROTEIN 2F"/>
    <property type="match status" value="1"/>
</dbReference>
<name>A0A161ZZB0_DAUCS</name>
<dbReference type="Gene3D" id="3.30.730.10">
    <property type="entry name" value="AP2/ERF domain"/>
    <property type="match status" value="1"/>
</dbReference>
<evidence type="ECO:0000256" key="3">
    <source>
        <dbReference type="ARBA" id="ARBA00023015"/>
    </source>
</evidence>
<reference evidence="10" key="1">
    <citation type="journal article" date="2016" name="Nat. Genet.">
        <title>A high-quality carrot genome assembly provides new insights into carotenoid accumulation and asterid genome evolution.</title>
        <authorList>
            <person name="Iorizzo M."/>
            <person name="Ellison S."/>
            <person name="Senalik D."/>
            <person name="Zeng P."/>
            <person name="Satapoomin P."/>
            <person name="Huang J."/>
            <person name="Bowman M."/>
            <person name="Iovene M."/>
            <person name="Sanseverino W."/>
            <person name="Cavagnaro P."/>
            <person name="Yildiz M."/>
            <person name="Macko-Podgorni A."/>
            <person name="Moranska E."/>
            <person name="Grzebelus E."/>
            <person name="Grzebelus D."/>
            <person name="Ashrafi H."/>
            <person name="Zheng Z."/>
            <person name="Cheng S."/>
            <person name="Spooner D."/>
            <person name="Van Deynze A."/>
            <person name="Simon P."/>
        </authorList>
    </citation>
    <scope>NUCLEOTIDE SEQUENCE [LARGE SCALE GENOMIC DNA]</scope>
    <source>
        <tissue evidence="10">Leaf</tissue>
    </source>
</reference>
<keyword evidence="5" id="KW-0804">Transcription</keyword>
<dbReference type="OrthoDB" id="550883at2759"/>
<organism evidence="10">
    <name type="scientific">Daucus carota subsp. sativus</name>
    <name type="common">Carrot</name>
    <dbReference type="NCBI Taxonomy" id="79200"/>
    <lineage>
        <taxon>Eukaryota</taxon>
        <taxon>Viridiplantae</taxon>
        <taxon>Streptophyta</taxon>
        <taxon>Embryophyta</taxon>
        <taxon>Tracheophyta</taxon>
        <taxon>Spermatophyta</taxon>
        <taxon>Magnoliopsida</taxon>
        <taxon>eudicotyledons</taxon>
        <taxon>Gunneridae</taxon>
        <taxon>Pentapetalae</taxon>
        <taxon>asterids</taxon>
        <taxon>campanulids</taxon>
        <taxon>Apiales</taxon>
        <taxon>Apiaceae</taxon>
        <taxon>Apioideae</taxon>
        <taxon>Scandiceae</taxon>
        <taxon>Daucinae</taxon>
        <taxon>Daucus</taxon>
        <taxon>Daucus sect. Daucus</taxon>
    </lineage>
</organism>
<reference evidence="11" key="2">
    <citation type="submission" date="2022-03" db="EMBL/GenBank/DDBJ databases">
        <title>Draft title - Genomic analysis of global carrot germplasm unveils the trajectory of domestication and the origin of high carotenoid orange carrot.</title>
        <authorList>
            <person name="Iorizzo M."/>
            <person name="Ellison S."/>
            <person name="Senalik D."/>
            <person name="Macko-Podgorni A."/>
            <person name="Grzebelus D."/>
            <person name="Bostan H."/>
            <person name="Rolling W."/>
            <person name="Curaba J."/>
            <person name="Simon P."/>
        </authorList>
    </citation>
    <scope>NUCLEOTIDE SEQUENCE</scope>
    <source>
        <tissue evidence="11">Leaf</tissue>
    </source>
</reference>
<feature type="domain" description="AP2/ERF" evidence="9">
    <location>
        <begin position="29"/>
        <end position="86"/>
    </location>
</feature>